<feature type="coiled-coil region" evidence="7">
    <location>
        <begin position="354"/>
        <end position="395"/>
    </location>
</feature>
<evidence type="ECO:0000256" key="1">
    <source>
        <dbReference type="ARBA" id="ARBA00004138"/>
    </source>
</evidence>
<dbReference type="WBParaSite" id="jg15506">
    <property type="protein sequence ID" value="jg15506"/>
    <property type="gene ID" value="jg15506"/>
</dbReference>
<keyword evidence="9" id="KW-1185">Reference proteome</keyword>
<keyword evidence="2" id="KW-0970">Cilium biogenesis/degradation</keyword>
<comment type="similarity">
    <text evidence="6">Belongs to the IFT81 family.</text>
</comment>
<keyword evidence="4" id="KW-0969">Cilium</keyword>
<dbReference type="Proteomes" id="UP000887574">
    <property type="component" value="Unplaced"/>
</dbReference>
<proteinExistence type="inferred from homology"/>
<evidence type="ECO:0000256" key="5">
    <source>
        <dbReference type="ARBA" id="ARBA00023273"/>
    </source>
</evidence>
<evidence type="ECO:0000256" key="7">
    <source>
        <dbReference type="SAM" id="Coils"/>
    </source>
</evidence>
<evidence type="ECO:0000313" key="10">
    <source>
        <dbReference type="WBParaSite" id="jg15506"/>
    </source>
</evidence>
<dbReference type="PANTHER" id="PTHR15614">
    <property type="entry name" value="INTRAFLAGELLAR TRANSPORT PROTEIN 81 HOMOLOG"/>
    <property type="match status" value="1"/>
</dbReference>
<dbReference type="AlphaFoldDB" id="A0A915D572"/>
<keyword evidence="3 7" id="KW-0175">Coiled coil</keyword>
<dbReference type="Gene3D" id="1.10.418.70">
    <property type="entry name" value="Intraflagellar transport protein 81, N-terminal domain"/>
    <property type="match status" value="2"/>
</dbReference>
<dbReference type="PANTHER" id="PTHR15614:SF2">
    <property type="entry name" value="INTRAFLAGELLAR TRANSPORT PROTEIN 81 HOMOLOG"/>
    <property type="match status" value="1"/>
</dbReference>
<feature type="domain" description="IFT81 calponin homology" evidence="8">
    <location>
        <begin position="43"/>
        <end position="91"/>
    </location>
</feature>
<evidence type="ECO:0000256" key="2">
    <source>
        <dbReference type="ARBA" id="ARBA00022794"/>
    </source>
</evidence>
<organism evidence="9 10">
    <name type="scientific">Ditylenchus dipsaci</name>
    <dbReference type="NCBI Taxonomy" id="166011"/>
    <lineage>
        <taxon>Eukaryota</taxon>
        <taxon>Metazoa</taxon>
        <taxon>Ecdysozoa</taxon>
        <taxon>Nematoda</taxon>
        <taxon>Chromadorea</taxon>
        <taxon>Rhabditida</taxon>
        <taxon>Tylenchina</taxon>
        <taxon>Tylenchomorpha</taxon>
        <taxon>Sphaerularioidea</taxon>
        <taxon>Anguinidae</taxon>
        <taxon>Anguininae</taxon>
        <taxon>Ditylenchus</taxon>
    </lineage>
</organism>
<evidence type="ECO:0000256" key="3">
    <source>
        <dbReference type="ARBA" id="ARBA00023054"/>
    </source>
</evidence>
<dbReference type="GO" id="GO:0060271">
    <property type="term" value="P:cilium assembly"/>
    <property type="evidence" value="ECO:0007669"/>
    <property type="project" value="InterPro"/>
</dbReference>
<dbReference type="InterPro" id="IPR029600">
    <property type="entry name" value="IFT81"/>
</dbReference>
<dbReference type="GO" id="GO:0036064">
    <property type="term" value="C:ciliary basal body"/>
    <property type="evidence" value="ECO:0007669"/>
    <property type="project" value="TreeGrafter"/>
</dbReference>
<feature type="coiled-coil region" evidence="7">
    <location>
        <begin position="132"/>
        <end position="217"/>
    </location>
</feature>
<dbReference type="GO" id="GO:0042073">
    <property type="term" value="P:intraciliary transport"/>
    <property type="evidence" value="ECO:0007669"/>
    <property type="project" value="InterPro"/>
</dbReference>
<name>A0A915D572_9BILA</name>
<accession>A0A915D572</accession>
<evidence type="ECO:0000256" key="6">
    <source>
        <dbReference type="ARBA" id="ARBA00043983"/>
    </source>
</evidence>
<dbReference type="GO" id="GO:0030992">
    <property type="term" value="C:intraciliary transport particle B"/>
    <property type="evidence" value="ECO:0007669"/>
    <property type="project" value="InterPro"/>
</dbReference>
<keyword evidence="5" id="KW-0966">Cell projection</keyword>
<dbReference type="InterPro" id="IPR043016">
    <property type="entry name" value="IFT81_N_sf"/>
</dbReference>
<evidence type="ECO:0000259" key="8">
    <source>
        <dbReference type="Pfam" id="PF18383"/>
    </source>
</evidence>
<dbReference type="InterPro" id="IPR041146">
    <property type="entry name" value="IFT81_CH"/>
</dbReference>
<reference evidence="10" key="1">
    <citation type="submission" date="2022-11" db="UniProtKB">
        <authorList>
            <consortium name="WormBaseParasite"/>
        </authorList>
    </citation>
    <scope>IDENTIFICATION</scope>
</reference>
<comment type="subcellular location">
    <subcellularLocation>
        <location evidence="1">Cell projection</location>
        <location evidence="1">Cilium</location>
    </subcellularLocation>
</comment>
<dbReference type="Pfam" id="PF18383">
    <property type="entry name" value="IFT81_CH"/>
    <property type="match status" value="1"/>
</dbReference>
<sequence length="420" mass="49960">MRTIVEGLNAEPFNRQLTMVKFDSRGGEKLLQTLSDVLGWIQGDIDHIQKWRLDILEGNKTAIYPVLEWMFDNVDRLKERVYLASFLTKVEVPVEEQSPDVLRVINLVEQKMQEFKEVHGRIVESRSDFVRAEDIHADLKAMTEEKEQLSRKIERSRRKVARRPDLDKCMTLAARLRHENEKNQDLQIQRQEQRNALVHTGQRLNRLERTLNEIERERETNDPRVLMNKMKFERLNKTDKRDKKDEASEDKLVIYRHQSTNIQRKKANIADSLHSTRQELDHIEAMIMAKKTELTEKSGKEKWFRRYSTKSTQKFKEIKQENINEGRGVIETMEEDSDLLNRRPKTAKPTTTDVRNLKSGAEELSNEINQKRSAVQQLNQEIESFYHEHKNENEQFYAKQAEFETSKERWKKNRKNFDRN</sequence>
<dbReference type="GO" id="GO:0015631">
    <property type="term" value="F:tubulin binding"/>
    <property type="evidence" value="ECO:0007669"/>
    <property type="project" value="InterPro"/>
</dbReference>
<evidence type="ECO:0000313" key="9">
    <source>
        <dbReference type="Proteomes" id="UP000887574"/>
    </source>
</evidence>
<protein>
    <submittedName>
        <fullName evidence="10">IFT81 calponin homology domain-containing protein</fullName>
    </submittedName>
</protein>
<evidence type="ECO:0000256" key="4">
    <source>
        <dbReference type="ARBA" id="ARBA00023069"/>
    </source>
</evidence>